<evidence type="ECO:0000313" key="3">
    <source>
        <dbReference type="Proteomes" id="UP001175271"/>
    </source>
</evidence>
<dbReference type="Proteomes" id="UP001175271">
    <property type="component" value="Unassembled WGS sequence"/>
</dbReference>
<keyword evidence="1" id="KW-1133">Transmembrane helix</keyword>
<feature type="transmembrane region" description="Helical" evidence="1">
    <location>
        <begin position="138"/>
        <end position="162"/>
    </location>
</feature>
<evidence type="ECO:0000256" key="1">
    <source>
        <dbReference type="SAM" id="Phobius"/>
    </source>
</evidence>
<sequence>MTGRGGMISRLTSRLGISFTDVALAFFVLEVFFVMVQLIAAVIFAAFFVADIASFLSSADGFVVGVDFAVWLFNVGVAVAAFLYDDVKLPCYFYVIMVGFAMNLLYSIRIVVGIALRSPHLSPPTTNIRNYYYADCSMVYFAVNAILLIVHIVALVLFGVVAKEYTRGKKRFMGSKEI</sequence>
<comment type="caution">
    <text evidence="2">The sequence shown here is derived from an EMBL/GenBank/DDBJ whole genome shotgun (WGS) entry which is preliminary data.</text>
</comment>
<keyword evidence="1" id="KW-0472">Membrane</keyword>
<protein>
    <submittedName>
        <fullName evidence="2">Uncharacterized protein</fullName>
    </submittedName>
</protein>
<feature type="transmembrane region" description="Helical" evidence="1">
    <location>
        <begin position="21"/>
        <end position="50"/>
    </location>
</feature>
<keyword evidence="1" id="KW-0812">Transmembrane</keyword>
<proteinExistence type="predicted"/>
<accession>A0AA39LXM7</accession>
<reference evidence="2" key="1">
    <citation type="submission" date="2023-06" db="EMBL/GenBank/DDBJ databases">
        <title>Genomic analysis of the entomopathogenic nematode Steinernema hermaphroditum.</title>
        <authorList>
            <person name="Schwarz E.M."/>
            <person name="Heppert J.K."/>
            <person name="Baniya A."/>
            <person name="Schwartz H.T."/>
            <person name="Tan C.-H."/>
            <person name="Antoshechkin I."/>
            <person name="Sternberg P.W."/>
            <person name="Goodrich-Blair H."/>
            <person name="Dillman A.R."/>
        </authorList>
    </citation>
    <scope>NUCLEOTIDE SEQUENCE</scope>
    <source>
        <strain evidence="2">PS9179</strain>
        <tissue evidence="2">Whole animal</tissue>
    </source>
</reference>
<dbReference type="EMBL" id="JAUCMV010000003">
    <property type="protein sequence ID" value="KAK0413387.1"/>
    <property type="molecule type" value="Genomic_DNA"/>
</dbReference>
<dbReference type="AlphaFoldDB" id="A0AA39LXM7"/>
<evidence type="ECO:0000313" key="2">
    <source>
        <dbReference type="EMBL" id="KAK0413387.1"/>
    </source>
</evidence>
<keyword evidence="3" id="KW-1185">Reference proteome</keyword>
<feature type="transmembrane region" description="Helical" evidence="1">
    <location>
        <begin position="62"/>
        <end position="84"/>
    </location>
</feature>
<name>A0AA39LXM7_9BILA</name>
<organism evidence="2 3">
    <name type="scientific">Steinernema hermaphroditum</name>
    <dbReference type="NCBI Taxonomy" id="289476"/>
    <lineage>
        <taxon>Eukaryota</taxon>
        <taxon>Metazoa</taxon>
        <taxon>Ecdysozoa</taxon>
        <taxon>Nematoda</taxon>
        <taxon>Chromadorea</taxon>
        <taxon>Rhabditida</taxon>
        <taxon>Tylenchina</taxon>
        <taxon>Panagrolaimomorpha</taxon>
        <taxon>Strongyloidoidea</taxon>
        <taxon>Steinernematidae</taxon>
        <taxon>Steinernema</taxon>
    </lineage>
</organism>
<gene>
    <name evidence="2" type="ORF">QR680_006772</name>
</gene>
<feature type="transmembrane region" description="Helical" evidence="1">
    <location>
        <begin position="91"/>
        <end position="118"/>
    </location>
</feature>